<gene>
    <name evidence="1" type="ORF">TRIP_B200096</name>
</gene>
<organism evidence="1">
    <name type="scientific">Uncultured Desulfatiglans sp</name>
    <dbReference type="NCBI Taxonomy" id="1748965"/>
    <lineage>
        <taxon>Bacteria</taxon>
        <taxon>Pseudomonadati</taxon>
        <taxon>Thermodesulfobacteriota</taxon>
        <taxon>Desulfobacteria</taxon>
        <taxon>Desulfatiglandales</taxon>
        <taxon>Desulfatiglandaceae</taxon>
        <taxon>Desulfatiglans</taxon>
        <taxon>environmental samples</taxon>
    </lineage>
</organism>
<reference evidence="1" key="1">
    <citation type="submission" date="2018-07" db="EMBL/GenBank/DDBJ databases">
        <authorList>
            <consortium name="Genoscope - CEA"/>
            <person name="William W."/>
        </authorList>
    </citation>
    <scope>NUCLEOTIDE SEQUENCE</scope>
    <source>
        <strain evidence="1">IK1</strain>
    </source>
</reference>
<sequence length="28" mass="3262">MSELDTSIDFVCQPYFSKKWLDTGGFFV</sequence>
<dbReference type="EMBL" id="UPXX01000013">
    <property type="protein sequence ID" value="VBB41956.1"/>
    <property type="molecule type" value="Genomic_DNA"/>
</dbReference>
<name>A0A653A1P8_UNCDX</name>
<dbReference type="AlphaFoldDB" id="A0A653A1P8"/>
<protein>
    <submittedName>
        <fullName evidence="1">Uncharacterized protein</fullName>
    </submittedName>
</protein>
<proteinExistence type="predicted"/>
<evidence type="ECO:0000313" key="1">
    <source>
        <dbReference type="EMBL" id="VBB41956.1"/>
    </source>
</evidence>
<accession>A0A653A1P8</accession>